<accession>A0A423TE88</accession>
<reference evidence="3 4" key="1">
    <citation type="submission" date="2018-04" db="EMBL/GenBank/DDBJ databases">
        <authorList>
            <person name="Zhang X."/>
            <person name="Yuan J."/>
            <person name="Li F."/>
            <person name="Xiang J."/>
        </authorList>
    </citation>
    <scope>NUCLEOTIDE SEQUENCE [LARGE SCALE GENOMIC DNA]</scope>
    <source>
        <tissue evidence="3">Muscle</tissue>
    </source>
</reference>
<feature type="compositionally biased region" description="Low complexity" evidence="1">
    <location>
        <begin position="282"/>
        <end position="293"/>
    </location>
</feature>
<comment type="caution">
    <text evidence="3">The sequence shown here is derived from an EMBL/GenBank/DDBJ whole genome shotgun (WGS) entry which is preliminary data.</text>
</comment>
<proteinExistence type="predicted"/>
<evidence type="ECO:0000259" key="2">
    <source>
        <dbReference type="PROSITE" id="PS51233"/>
    </source>
</evidence>
<evidence type="ECO:0000256" key="1">
    <source>
        <dbReference type="SAM" id="MobiDB-lite"/>
    </source>
</evidence>
<protein>
    <recommendedName>
        <fullName evidence="2">VWFD domain-containing protein</fullName>
    </recommendedName>
</protein>
<feature type="domain" description="VWFD" evidence="2">
    <location>
        <begin position="28"/>
        <end position="178"/>
    </location>
</feature>
<feature type="region of interest" description="Disordered" evidence="1">
    <location>
        <begin position="268"/>
        <end position="293"/>
    </location>
</feature>
<dbReference type="PANTHER" id="PTHR37860">
    <property type="entry name" value="AGAP008810-PA"/>
    <property type="match status" value="1"/>
</dbReference>
<dbReference type="InterPro" id="IPR001846">
    <property type="entry name" value="VWF_type-D"/>
</dbReference>
<organism evidence="3 4">
    <name type="scientific">Penaeus vannamei</name>
    <name type="common">Whiteleg shrimp</name>
    <name type="synonym">Litopenaeus vannamei</name>
    <dbReference type="NCBI Taxonomy" id="6689"/>
    <lineage>
        <taxon>Eukaryota</taxon>
        <taxon>Metazoa</taxon>
        <taxon>Ecdysozoa</taxon>
        <taxon>Arthropoda</taxon>
        <taxon>Crustacea</taxon>
        <taxon>Multicrustacea</taxon>
        <taxon>Malacostraca</taxon>
        <taxon>Eumalacostraca</taxon>
        <taxon>Eucarida</taxon>
        <taxon>Decapoda</taxon>
        <taxon>Dendrobranchiata</taxon>
        <taxon>Penaeoidea</taxon>
        <taxon>Penaeidae</taxon>
        <taxon>Penaeus</taxon>
    </lineage>
</organism>
<dbReference type="EMBL" id="QCYY01001849">
    <property type="protein sequence ID" value="ROT74762.1"/>
    <property type="molecule type" value="Genomic_DNA"/>
</dbReference>
<dbReference type="STRING" id="6689.A0A423TE88"/>
<keyword evidence="4" id="KW-1185">Reference proteome</keyword>
<dbReference type="AlphaFoldDB" id="A0A423TE88"/>
<reference evidence="3 4" key="2">
    <citation type="submission" date="2019-01" db="EMBL/GenBank/DDBJ databases">
        <title>The decoding of complex shrimp genome reveals the adaptation for benthos swimmer, frequently molting mechanism and breeding impact on genome.</title>
        <authorList>
            <person name="Sun Y."/>
            <person name="Gao Y."/>
            <person name="Yu Y."/>
        </authorList>
    </citation>
    <scope>NUCLEOTIDE SEQUENCE [LARGE SCALE GENOMIC DNA]</scope>
    <source>
        <tissue evidence="3">Muscle</tissue>
    </source>
</reference>
<dbReference type="Pfam" id="PF08742">
    <property type="entry name" value="C8"/>
    <property type="match status" value="1"/>
</dbReference>
<dbReference type="SMART" id="SM00216">
    <property type="entry name" value="VWD"/>
    <property type="match status" value="1"/>
</dbReference>
<dbReference type="OrthoDB" id="5956066at2759"/>
<gene>
    <name evidence="3" type="ORF">C7M84_006716</name>
</gene>
<evidence type="ECO:0000313" key="4">
    <source>
        <dbReference type="Proteomes" id="UP000283509"/>
    </source>
</evidence>
<dbReference type="PROSITE" id="PS51233">
    <property type="entry name" value="VWFD"/>
    <property type="match status" value="1"/>
</dbReference>
<sequence length="590" mass="64315">MLELDSVWRPLPPPGVLVPLRTAPRFFTATATVMGQHVTTFDLHHYEFLGPCSYLLTKDFIDGDFEVVGVYESEAGEVRLESVLIRAPGTDVTLRVDGTVESAGGRAELRTNDLEVICSHEFQGCSITVTSKYFGRLGGMLGNFNYEPSDDQQGPDGARVGSVGGLARLWAVSTQACYQANQATRVLALDGAAGVDECQRLFLGANSSPFATCFSSVDPRPYFWHCVNDRNRPVQRQGAGERSCDAAESYRVMCATEGRPLPVLDACLGRGTSEDPSEDQVSPSDSPTCSTPDGEVPVGWSRDFWGAKNGSLDVGLVVEQASCNEGKDFGQMLREVAKSFRKAGYEDVRFALLTYTSSEVGSASAFSSEGRVASLLEGAPMEDSKDARGGSAAVMKAARGPCSRWRPAVGRLLLQASCQLCDDGEDVAEALRENDVVLHVLSRLTVTLEGPETAESKTLAWRIFGYDKDLVYTSSDYRTFQGDAGQRELLEEHGESCLDTVQDVGGAVFNSNRWIPKKAGLTRKFLSVLSQRLATDVPEPRCHQCRCLADEDQARLSCRRCGEEPEINPVMEKIIDDFRAEFHTDESPLA</sequence>
<dbReference type="PANTHER" id="PTHR37860:SF1">
    <property type="match status" value="1"/>
</dbReference>
<evidence type="ECO:0000313" key="3">
    <source>
        <dbReference type="EMBL" id="ROT74762.1"/>
    </source>
</evidence>
<dbReference type="InterPro" id="IPR014853">
    <property type="entry name" value="VWF/SSPO/ZAN-like_Cys-rich_dom"/>
</dbReference>
<dbReference type="Pfam" id="PF00094">
    <property type="entry name" value="VWD"/>
    <property type="match status" value="1"/>
</dbReference>
<dbReference type="Proteomes" id="UP000283509">
    <property type="component" value="Unassembled WGS sequence"/>
</dbReference>
<name>A0A423TE88_PENVA</name>